<organism evidence="12 13">
    <name type="scientific">Caballeronia jiangsuensis</name>
    <dbReference type="NCBI Taxonomy" id="1458357"/>
    <lineage>
        <taxon>Bacteria</taxon>
        <taxon>Pseudomonadati</taxon>
        <taxon>Pseudomonadota</taxon>
        <taxon>Betaproteobacteria</taxon>
        <taxon>Burkholderiales</taxon>
        <taxon>Burkholderiaceae</taxon>
        <taxon>Caballeronia</taxon>
    </lineage>
</organism>
<evidence type="ECO:0000256" key="4">
    <source>
        <dbReference type="ARBA" id="ARBA00022741"/>
    </source>
</evidence>
<dbReference type="Gene3D" id="3.30.420.40">
    <property type="match status" value="2"/>
</dbReference>
<keyword evidence="13" id="KW-1185">Reference proteome</keyword>
<dbReference type="InterPro" id="IPR000577">
    <property type="entry name" value="Carb_kinase_FGGY"/>
</dbReference>
<sequence>MFLGIDLGTTELKVLLLSTDGSIVGTARHPLEISRPRHRWSEQDPDDWWQATRIALSTLRNNHPDAFASIQAIGLSGQMHGAVLLGANDQPLRPAILWNDMRSASECAELEARAPRLREIAGNCAMPGLTAPKLLWLARHEPECFRKLSCVLLPKDYIRLRLTGDKLTDASDASGTLWLDVERRQWSDELLHACDITQTQVPPILEGCQACGGVLSSVASELGLPPNVLVATGGGDTATSALGVGATEPGEGFLSLGTSGVLSVVTERFRPSPELGLHALCHAIPDRWHRTSVVLSAASCIRWICKLTSADELCLLAEVETLCANARAKAPLFLPYLSGERTPHNDPYAQGVFLGLCDSTDRATLAYSVLEGVTFALTDGLDALRADGTRETSISLIGGGARSTFWTQLIADAFGVPIRRVPDAQCIAALGAARLGWLAADGDFSVVVSPPTASQEFVPDVERHSILSDRLASFRTLYQQLQPVFSTRT</sequence>
<dbReference type="Pfam" id="PF02782">
    <property type="entry name" value="FGGY_C"/>
    <property type="match status" value="1"/>
</dbReference>
<feature type="binding site" evidence="8">
    <location>
        <begin position="79"/>
        <end position="80"/>
    </location>
    <ligand>
        <name>substrate</name>
    </ligand>
</feature>
<keyword evidence="7 8" id="KW-0119">Carbohydrate metabolism</keyword>
<evidence type="ECO:0000256" key="5">
    <source>
        <dbReference type="ARBA" id="ARBA00022777"/>
    </source>
</evidence>
<dbReference type="Pfam" id="PF00370">
    <property type="entry name" value="FGGY_N"/>
    <property type="match status" value="1"/>
</dbReference>
<keyword evidence="6 8" id="KW-0067">ATP-binding</keyword>
<evidence type="ECO:0000259" key="11">
    <source>
        <dbReference type="Pfam" id="PF02782"/>
    </source>
</evidence>
<dbReference type="HAMAP" id="MF_02220">
    <property type="entry name" value="XylB"/>
    <property type="match status" value="1"/>
</dbReference>
<evidence type="ECO:0000256" key="1">
    <source>
        <dbReference type="ARBA" id="ARBA00009156"/>
    </source>
</evidence>
<dbReference type="EC" id="2.7.1.17" evidence="8 9"/>
<dbReference type="InterPro" id="IPR043129">
    <property type="entry name" value="ATPase_NBD"/>
</dbReference>
<keyword evidence="5 8" id="KW-0418">Kinase</keyword>
<evidence type="ECO:0000256" key="8">
    <source>
        <dbReference type="HAMAP-Rule" id="MF_02220"/>
    </source>
</evidence>
<dbReference type="InterPro" id="IPR018484">
    <property type="entry name" value="FGGY_N"/>
</dbReference>
<evidence type="ECO:0000259" key="10">
    <source>
        <dbReference type="Pfam" id="PF00370"/>
    </source>
</evidence>
<dbReference type="PIRSF" id="PIRSF000538">
    <property type="entry name" value="GlpK"/>
    <property type="match status" value="1"/>
</dbReference>
<dbReference type="InterPro" id="IPR018483">
    <property type="entry name" value="Carb_kinase_FGGY_CS"/>
</dbReference>
<protein>
    <recommendedName>
        <fullName evidence="8 9">Xylulose kinase</fullName>
        <shortName evidence="8 9">Xylulokinase</shortName>
        <ecNumber evidence="8 9">2.7.1.17</ecNumber>
    </recommendedName>
</protein>
<keyword evidence="2 8" id="KW-0859">Xylose metabolism</keyword>
<dbReference type="PANTHER" id="PTHR43095:SF6">
    <property type="entry name" value="XYLULOSE KINASE"/>
    <property type="match status" value="1"/>
</dbReference>
<comment type="similarity">
    <text evidence="1 8 9">Belongs to the FGGY kinase family.</text>
</comment>
<dbReference type="Proteomes" id="UP001629462">
    <property type="component" value="Unassembled WGS sequence"/>
</dbReference>
<feature type="domain" description="Carbohydrate kinase FGGY N-terminal" evidence="10">
    <location>
        <begin position="1"/>
        <end position="243"/>
    </location>
</feature>
<dbReference type="PROSITE" id="PS00933">
    <property type="entry name" value="FGGY_KINASES_1"/>
    <property type="match status" value="1"/>
</dbReference>
<feature type="domain" description="Carbohydrate kinase FGGY C-terminal" evidence="11">
    <location>
        <begin position="254"/>
        <end position="439"/>
    </location>
</feature>
<evidence type="ECO:0000256" key="3">
    <source>
        <dbReference type="ARBA" id="ARBA00022679"/>
    </source>
</evidence>
<dbReference type="NCBIfam" id="TIGR01312">
    <property type="entry name" value="XylB"/>
    <property type="match status" value="1"/>
</dbReference>
<comment type="catalytic activity">
    <reaction evidence="8 9">
        <text>D-xylulose + ATP = D-xylulose 5-phosphate + ADP + H(+)</text>
        <dbReference type="Rhea" id="RHEA:10964"/>
        <dbReference type="ChEBI" id="CHEBI:15378"/>
        <dbReference type="ChEBI" id="CHEBI:17140"/>
        <dbReference type="ChEBI" id="CHEBI:30616"/>
        <dbReference type="ChEBI" id="CHEBI:57737"/>
        <dbReference type="ChEBI" id="CHEBI:456216"/>
        <dbReference type="EC" id="2.7.1.17"/>
    </reaction>
</comment>
<dbReference type="InterPro" id="IPR018485">
    <property type="entry name" value="FGGY_C"/>
</dbReference>
<reference evidence="12 13" key="1">
    <citation type="journal article" date="2024" name="Chem. Sci.">
        <title>Discovery of megapolipeptins by genome mining of a Burkholderiales bacteria collection.</title>
        <authorList>
            <person name="Paulo B.S."/>
            <person name="Recchia M.J.J."/>
            <person name="Lee S."/>
            <person name="Fergusson C.H."/>
            <person name="Romanowski S.B."/>
            <person name="Hernandez A."/>
            <person name="Krull N."/>
            <person name="Liu D.Y."/>
            <person name="Cavanagh H."/>
            <person name="Bos A."/>
            <person name="Gray C.A."/>
            <person name="Murphy B.T."/>
            <person name="Linington R.G."/>
            <person name="Eustaquio A.S."/>
        </authorList>
    </citation>
    <scope>NUCLEOTIDE SEQUENCE [LARGE SCALE GENOMIC DNA]</scope>
    <source>
        <strain evidence="12 13">RL17-374-BIF-D</strain>
    </source>
</reference>
<dbReference type="EMBL" id="JAQQDB010000001">
    <property type="protein sequence ID" value="MFM0515922.1"/>
    <property type="molecule type" value="Genomic_DNA"/>
</dbReference>
<evidence type="ECO:0000313" key="13">
    <source>
        <dbReference type="Proteomes" id="UP001629462"/>
    </source>
</evidence>
<dbReference type="CDD" id="cd07808">
    <property type="entry name" value="ASKHA_NBD_FGGY_EcXK-like"/>
    <property type="match status" value="1"/>
</dbReference>
<comment type="caution">
    <text evidence="12">The sequence shown here is derived from an EMBL/GenBank/DDBJ whole genome shotgun (WGS) entry which is preliminary data.</text>
</comment>
<accession>A0ABW9CDG4</accession>
<dbReference type="GO" id="GO:0004856">
    <property type="term" value="F:D-xylulokinase activity"/>
    <property type="evidence" value="ECO:0007669"/>
    <property type="project" value="UniProtKB-EC"/>
</dbReference>
<dbReference type="SUPFAM" id="SSF53067">
    <property type="entry name" value="Actin-like ATPase domain"/>
    <property type="match status" value="2"/>
</dbReference>
<evidence type="ECO:0000256" key="6">
    <source>
        <dbReference type="ARBA" id="ARBA00022840"/>
    </source>
</evidence>
<gene>
    <name evidence="8 9 12" type="primary">xylB</name>
    <name evidence="12" type="ORF">PQR08_00715</name>
</gene>
<evidence type="ECO:0000313" key="12">
    <source>
        <dbReference type="EMBL" id="MFM0515922.1"/>
    </source>
</evidence>
<keyword evidence="4 8" id="KW-0547">Nucleotide-binding</keyword>
<dbReference type="InterPro" id="IPR050406">
    <property type="entry name" value="FGGY_Carb_Kinase"/>
</dbReference>
<feature type="active site" description="Proton acceptor" evidence="8">
    <location>
        <position position="236"/>
    </location>
</feature>
<dbReference type="InterPro" id="IPR006000">
    <property type="entry name" value="Xylulokinase"/>
</dbReference>
<dbReference type="PANTHER" id="PTHR43095">
    <property type="entry name" value="SUGAR KINASE"/>
    <property type="match status" value="1"/>
</dbReference>
<proteinExistence type="inferred from homology"/>
<dbReference type="RefSeq" id="WP_250486858.1">
    <property type="nucleotide sequence ID" value="NZ_JAQQDB010000001.1"/>
</dbReference>
<feature type="site" description="Important for activity" evidence="8">
    <location>
        <position position="6"/>
    </location>
</feature>
<evidence type="ECO:0000256" key="7">
    <source>
        <dbReference type="ARBA" id="ARBA00023277"/>
    </source>
</evidence>
<keyword evidence="3 8" id="KW-0808">Transferase</keyword>
<name>A0ABW9CDG4_9BURK</name>
<evidence type="ECO:0000256" key="9">
    <source>
        <dbReference type="RuleBase" id="RU364073"/>
    </source>
</evidence>
<comment type="function">
    <text evidence="8">Catalyzes the phosphorylation of D-xylulose to D-xylulose 5-phosphate.</text>
</comment>
<evidence type="ECO:0000256" key="2">
    <source>
        <dbReference type="ARBA" id="ARBA00022629"/>
    </source>
</evidence>